<evidence type="ECO:0000313" key="10">
    <source>
        <dbReference type="Proteomes" id="UP000703295"/>
    </source>
</evidence>
<proteinExistence type="predicted"/>
<dbReference type="PROSITE" id="PS00688">
    <property type="entry name" value="SIGMA54_INTERACT_3"/>
    <property type="match status" value="1"/>
</dbReference>
<evidence type="ECO:0000256" key="4">
    <source>
        <dbReference type="ARBA" id="ARBA00023125"/>
    </source>
</evidence>
<keyword evidence="1" id="KW-0547">Nucleotide-binding</keyword>
<dbReference type="InterPro" id="IPR002078">
    <property type="entry name" value="Sigma_54_int"/>
</dbReference>
<dbReference type="InterPro" id="IPR025662">
    <property type="entry name" value="Sigma_54_int_dom_ATP-bd_1"/>
</dbReference>
<dbReference type="Gene3D" id="1.10.10.60">
    <property type="entry name" value="Homeodomain-like"/>
    <property type="match status" value="1"/>
</dbReference>
<evidence type="ECO:0000256" key="6">
    <source>
        <dbReference type="PROSITE-ProRule" id="PRU00169"/>
    </source>
</evidence>
<feature type="domain" description="Sigma-54 factor interaction" evidence="7">
    <location>
        <begin position="143"/>
        <end position="372"/>
    </location>
</feature>
<dbReference type="InterPro" id="IPR025943">
    <property type="entry name" value="Sigma_54_int_dom_ATP-bd_2"/>
</dbReference>
<dbReference type="Pfam" id="PF00072">
    <property type="entry name" value="Response_reg"/>
    <property type="match status" value="1"/>
</dbReference>
<dbReference type="InterPro" id="IPR058031">
    <property type="entry name" value="AAA_lid_NorR"/>
</dbReference>
<dbReference type="Gene3D" id="3.40.50.300">
    <property type="entry name" value="P-loop containing nucleotide triphosphate hydrolases"/>
    <property type="match status" value="1"/>
</dbReference>
<dbReference type="SMART" id="SM00448">
    <property type="entry name" value="REC"/>
    <property type="match status" value="1"/>
</dbReference>
<dbReference type="PROSITE" id="PS50110">
    <property type="entry name" value="RESPONSE_REGULATORY"/>
    <property type="match status" value="1"/>
</dbReference>
<protein>
    <submittedName>
        <fullName evidence="9">Sigma-54-dependent Fis family transcriptional regulator</fullName>
    </submittedName>
</protein>
<keyword evidence="2" id="KW-0067">ATP-binding</keyword>
<dbReference type="InterPro" id="IPR025944">
    <property type="entry name" value="Sigma_54_int_dom_CS"/>
</dbReference>
<comment type="caution">
    <text evidence="9">The sequence shown here is derived from an EMBL/GenBank/DDBJ whole genome shotgun (WGS) entry which is preliminary data.</text>
</comment>
<evidence type="ECO:0000313" key="9">
    <source>
        <dbReference type="EMBL" id="MBM6757784.1"/>
    </source>
</evidence>
<evidence type="ECO:0000259" key="8">
    <source>
        <dbReference type="PROSITE" id="PS50110"/>
    </source>
</evidence>
<dbReference type="InterPro" id="IPR009057">
    <property type="entry name" value="Homeodomain-like_sf"/>
</dbReference>
<evidence type="ECO:0000256" key="1">
    <source>
        <dbReference type="ARBA" id="ARBA00022741"/>
    </source>
</evidence>
<gene>
    <name evidence="9" type="ORF">H6A31_03610</name>
</gene>
<dbReference type="PROSITE" id="PS00675">
    <property type="entry name" value="SIGMA54_INTERACT_1"/>
    <property type="match status" value="1"/>
</dbReference>
<evidence type="ECO:0000259" key="7">
    <source>
        <dbReference type="PROSITE" id="PS50045"/>
    </source>
</evidence>
<dbReference type="CDD" id="cd00009">
    <property type="entry name" value="AAA"/>
    <property type="match status" value="1"/>
</dbReference>
<dbReference type="SMART" id="SM00382">
    <property type="entry name" value="AAA"/>
    <property type="match status" value="1"/>
</dbReference>
<name>A0ABS2EU64_9BACE</name>
<keyword evidence="5" id="KW-0804">Transcription</keyword>
<dbReference type="Pfam" id="PF02954">
    <property type="entry name" value="HTH_8"/>
    <property type="match status" value="1"/>
</dbReference>
<dbReference type="Proteomes" id="UP000703295">
    <property type="component" value="Unassembled WGS sequence"/>
</dbReference>
<dbReference type="PANTHER" id="PTHR32071:SF57">
    <property type="entry name" value="C4-DICARBOXYLATE TRANSPORT TRANSCRIPTIONAL REGULATORY PROTEIN DCTD"/>
    <property type="match status" value="1"/>
</dbReference>
<dbReference type="PROSITE" id="PS50045">
    <property type="entry name" value="SIGMA54_INTERACT_4"/>
    <property type="match status" value="1"/>
</dbReference>
<dbReference type="PANTHER" id="PTHR32071">
    <property type="entry name" value="TRANSCRIPTIONAL REGULATORY PROTEIN"/>
    <property type="match status" value="1"/>
</dbReference>
<feature type="domain" description="Response regulatory" evidence="8">
    <location>
        <begin position="1"/>
        <end position="119"/>
    </location>
</feature>
<dbReference type="Pfam" id="PF00158">
    <property type="entry name" value="Sigma54_activat"/>
    <property type="match status" value="1"/>
</dbReference>
<dbReference type="InterPro" id="IPR027417">
    <property type="entry name" value="P-loop_NTPase"/>
</dbReference>
<reference evidence="9 10" key="1">
    <citation type="journal article" date="2021" name="Sci. Rep.">
        <title>The distribution of antibiotic resistance genes in chicken gut microbiota commensals.</title>
        <authorList>
            <person name="Juricova H."/>
            <person name="Matiasovicova J."/>
            <person name="Kubasova T."/>
            <person name="Cejkova D."/>
            <person name="Rychlik I."/>
        </authorList>
    </citation>
    <scope>NUCLEOTIDE SEQUENCE [LARGE SCALE GENOMIC DNA]</scope>
    <source>
        <strain evidence="9 10">An801</strain>
    </source>
</reference>
<dbReference type="SUPFAM" id="SSF46689">
    <property type="entry name" value="Homeodomain-like"/>
    <property type="match status" value="1"/>
</dbReference>
<evidence type="ECO:0000256" key="5">
    <source>
        <dbReference type="ARBA" id="ARBA00023163"/>
    </source>
</evidence>
<dbReference type="Gene3D" id="3.40.50.2300">
    <property type="match status" value="1"/>
</dbReference>
<dbReference type="PROSITE" id="PS00676">
    <property type="entry name" value="SIGMA54_INTERACT_2"/>
    <property type="match status" value="1"/>
</dbReference>
<dbReference type="SUPFAM" id="SSF52540">
    <property type="entry name" value="P-loop containing nucleoside triphosphate hydrolases"/>
    <property type="match status" value="1"/>
</dbReference>
<evidence type="ECO:0000256" key="3">
    <source>
        <dbReference type="ARBA" id="ARBA00023015"/>
    </source>
</evidence>
<dbReference type="RefSeq" id="WP_204474823.1">
    <property type="nucleotide sequence ID" value="NZ_JACJJW010000005.1"/>
</dbReference>
<accession>A0ABS2EU64</accession>
<keyword evidence="3" id="KW-0805">Transcription regulation</keyword>
<sequence>MILIIDDDSAIRSSLSFMLKRAKYEVQAVPGPKEAMEVVHTVTPQLILMDMNFSLSTDGAEGLVLLKQVKLFCPDVPVILMTAWGSIPLAVQGMRAGAFDFITKPWNNAALMQRIETALELTSKEDSAGFSTKEEEDFDRSHIIGKSKALEEVLSTVKRVSRTGASVLITGESGTGKELIAEAIHLNSPRRNQPFVKVNLGGISQTLFESEMFGHKKGAFTDAVTDRKGRFELADKGTIFLDEIGELDLSCQVKLLRVLQEQTFEPLGESRPRKVDVRVVCATNANLEQMVREHTFREDLFYRINLITVHLPALRERREDIPLLAAHFVESRCQADGLPLVSLSDDALEFLSRLPYPGNIRELKNLVERTLLVCGKDCLTAVDFQSQYHPTTGAWESSVTLKGLTLEELEKQTILQALEAHGNNLTQAALSLGISRAALYRRLEKYGISWND</sequence>
<organism evidence="9 10">
    <name type="scientific">Bacteroides mediterraneensis</name>
    <dbReference type="NCBI Taxonomy" id="1841856"/>
    <lineage>
        <taxon>Bacteria</taxon>
        <taxon>Pseudomonadati</taxon>
        <taxon>Bacteroidota</taxon>
        <taxon>Bacteroidia</taxon>
        <taxon>Bacteroidales</taxon>
        <taxon>Bacteroidaceae</taxon>
        <taxon>Bacteroides</taxon>
    </lineage>
</organism>
<dbReference type="Gene3D" id="1.10.8.60">
    <property type="match status" value="1"/>
</dbReference>
<dbReference type="InterPro" id="IPR011006">
    <property type="entry name" value="CheY-like_superfamily"/>
</dbReference>
<dbReference type="Pfam" id="PF25601">
    <property type="entry name" value="AAA_lid_14"/>
    <property type="match status" value="1"/>
</dbReference>
<keyword evidence="4" id="KW-0238">DNA-binding</keyword>
<dbReference type="InterPro" id="IPR002197">
    <property type="entry name" value="HTH_Fis"/>
</dbReference>
<dbReference type="InterPro" id="IPR003593">
    <property type="entry name" value="AAA+_ATPase"/>
</dbReference>
<dbReference type="EMBL" id="JACJJW010000005">
    <property type="protein sequence ID" value="MBM6757784.1"/>
    <property type="molecule type" value="Genomic_DNA"/>
</dbReference>
<evidence type="ECO:0000256" key="2">
    <source>
        <dbReference type="ARBA" id="ARBA00022840"/>
    </source>
</evidence>
<keyword evidence="6" id="KW-0597">Phosphoprotein</keyword>
<feature type="modified residue" description="4-aspartylphosphate" evidence="6">
    <location>
        <position position="50"/>
    </location>
</feature>
<dbReference type="InterPro" id="IPR001789">
    <property type="entry name" value="Sig_transdc_resp-reg_receiver"/>
</dbReference>
<keyword evidence="10" id="KW-1185">Reference proteome</keyword>
<dbReference type="SUPFAM" id="SSF52172">
    <property type="entry name" value="CheY-like"/>
    <property type="match status" value="1"/>
</dbReference>
<dbReference type="PRINTS" id="PR01590">
    <property type="entry name" value="HTHFIS"/>
</dbReference>